<reference evidence="3 4" key="1">
    <citation type="journal article" date="1979" name="Int. J. Syst. Evol. Microbiol.">
        <title>Bacillus globisporus subsp. marinus subsp. nov.</title>
        <authorList>
            <person name="Liu H."/>
        </authorList>
    </citation>
    <scope>NUCLEOTIDE SEQUENCE [LARGE SCALE GENOMIC DNA]</scope>
    <source>
        <strain evidence="3 4">DSM 1297</strain>
    </source>
</reference>
<name>A0ABV3Q5Y1_9BACL</name>
<evidence type="ECO:0000313" key="4">
    <source>
        <dbReference type="Proteomes" id="UP001556040"/>
    </source>
</evidence>
<protein>
    <submittedName>
        <fullName evidence="3">Polysaccharide deacetylase family protein</fullName>
    </submittedName>
</protein>
<evidence type="ECO:0000256" key="1">
    <source>
        <dbReference type="SAM" id="Phobius"/>
    </source>
</evidence>
<evidence type="ECO:0000259" key="2">
    <source>
        <dbReference type="Pfam" id="PF01522"/>
    </source>
</evidence>
<organism evidence="3 4">
    <name type="scientific">Jeotgalibacillus marinus</name>
    <dbReference type="NCBI Taxonomy" id="86667"/>
    <lineage>
        <taxon>Bacteria</taxon>
        <taxon>Bacillati</taxon>
        <taxon>Bacillota</taxon>
        <taxon>Bacilli</taxon>
        <taxon>Bacillales</taxon>
        <taxon>Caryophanaceae</taxon>
        <taxon>Jeotgalibacillus</taxon>
    </lineage>
</organism>
<dbReference type="InterPro" id="IPR002509">
    <property type="entry name" value="NODB_dom"/>
</dbReference>
<sequence length="239" mass="27286">MREHFLNKRFATGFVLLIIIMILVLILPTPPNTLNVAGVWPSPGILYKGDEGVSLTFNVELGDDSVLWLLEELEQNDIRKATFFLDPAWVDRQDEVVKEIALSGFDIGVFDPHPSRFTSLEPEEVEKHLKDIRVFFEEHGLEVGYYRTKDELLDPSIIKLMSKNEFIVVGHQVSSDGLNERKTTSFNGAVVEMVVPNRLQDVKDDWAMWFTSMKKDKNVSFVSLLELMASSDSKIRLLE</sequence>
<proteinExistence type="predicted"/>
<evidence type="ECO:0000313" key="3">
    <source>
        <dbReference type="EMBL" id="MEW9502755.1"/>
    </source>
</evidence>
<dbReference type="EMBL" id="JBFMIA010000014">
    <property type="protein sequence ID" value="MEW9502755.1"/>
    <property type="molecule type" value="Genomic_DNA"/>
</dbReference>
<dbReference type="RefSeq" id="WP_367780243.1">
    <property type="nucleotide sequence ID" value="NZ_JBFMIA010000014.1"/>
</dbReference>
<keyword evidence="4" id="KW-1185">Reference proteome</keyword>
<keyword evidence="1" id="KW-0812">Transmembrane</keyword>
<accession>A0ABV3Q5Y1</accession>
<keyword evidence="1" id="KW-0472">Membrane</keyword>
<dbReference type="Pfam" id="PF01522">
    <property type="entry name" value="Polysacc_deac_1"/>
    <property type="match status" value="1"/>
</dbReference>
<keyword evidence="1" id="KW-1133">Transmembrane helix</keyword>
<dbReference type="SUPFAM" id="SSF88713">
    <property type="entry name" value="Glycoside hydrolase/deacetylase"/>
    <property type="match status" value="1"/>
</dbReference>
<feature type="transmembrane region" description="Helical" evidence="1">
    <location>
        <begin position="9"/>
        <end position="27"/>
    </location>
</feature>
<gene>
    <name evidence="3" type="ORF">AB1471_13230</name>
</gene>
<feature type="domain" description="NodB homology" evidence="2">
    <location>
        <begin position="51"/>
        <end position="138"/>
    </location>
</feature>
<dbReference type="Gene3D" id="3.20.20.370">
    <property type="entry name" value="Glycoside hydrolase/deacetylase"/>
    <property type="match status" value="1"/>
</dbReference>
<dbReference type="InterPro" id="IPR011330">
    <property type="entry name" value="Glyco_hydro/deAcase_b/a-brl"/>
</dbReference>
<dbReference type="Proteomes" id="UP001556040">
    <property type="component" value="Unassembled WGS sequence"/>
</dbReference>
<comment type="caution">
    <text evidence="3">The sequence shown here is derived from an EMBL/GenBank/DDBJ whole genome shotgun (WGS) entry which is preliminary data.</text>
</comment>